<evidence type="ECO:0000313" key="7">
    <source>
        <dbReference type="Proteomes" id="UP001267290"/>
    </source>
</evidence>
<keyword evidence="3" id="KW-0804">Transcription</keyword>
<gene>
    <name evidence="6" type="ORF">J2736_000370</name>
</gene>
<dbReference type="Gene3D" id="1.10.10.60">
    <property type="entry name" value="Homeodomain-like"/>
    <property type="match status" value="2"/>
</dbReference>
<dbReference type="PANTHER" id="PTHR43280:SF28">
    <property type="entry name" value="HTH-TYPE TRANSCRIPTIONAL ACTIVATOR RHAS"/>
    <property type="match status" value="1"/>
</dbReference>
<organism evidence="6 7">
    <name type="scientific">Paenibacillus qinlingensis</name>
    <dbReference type="NCBI Taxonomy" id="1837343"/>
    <lineage>
        <taxon>Bacteria</taxon>
        <taxon>Bacillati</taxon>
        <taxon>Bacillota</taxon>
        <taxon>Bacilli</taxon>
        <taxon>Bacillales</taxon>
        <taxon>Paenibacillaceae</taxon>
        <taxon>Paenibacillus</taxon>
    </lineage>
</organism>
<feature type="transmembrane region" description="Helical" evidence="4">
    <location>
        <begin position="298"/>
        <end position="322"/>
    </location>
</feature>
<dbReference type="PRINTS" id="PR00032">
    <property type="entry name" value="HTHARAC"/>
</dbReference>
<dbReference type="PANTHER" id="PTHR43280">
    <property type="entry name" value="ARAC-FAMILY TRANSCRIPTIONAL REGULATOR"/>
    <property type="match status" value="1"/>
</dbReference>
<accession>A0ABU1NQM4</accession>
<sequence>MKVRYSWKWRGIRSKWLGSYAIVLMIPIILMAATHMQTRRVIEDEIFKANSALLSQLQQEIDNYVDYTYRLTEVISLNPRVSTLARAQKDIDTTERLSIVQLLAEFKAYNISKRYVNNFYIYFPEGDFVLSDSSYYQSDLFYKQNMSATGISMEQWRNYLAQTQRGSFYNFLELGGVVQNGIIYTQGLPIQQGGSYPAALVIELNEERLLSSIRNIQTYNQGNVYIFDAQNKLLASTEGDKARERTFDFSKKGGERIGNTSAVWDGEQVVLSYIESQQSNWKYVYVLPAKLYSEKSEYVWNMSLLMLAVALIIGLIIAVLLARRNYSPLQKLVRSVAERSGNQTLSHAKSNEYDYLEEAIDNTFGRYQDMNRTIEKQNKTLRSNLLVRLLKGRIENDFPIADVLPEYGIKLRSEDFAVVLFYLDDYSGFFRHDEQDVEKKREFVHLIMTNIVEELAGQKHQGWMTEVDEMLACIINFEPGTSAETAIADLKSLAEESQRFISNRFHILFTVSISSNHKSSMQLPVAYLEALEAMEYRMLLGGQTIIWHDQIKVQKPSYDYTMEKEHQLINYVNAGDFPGAKAMLDDIIDHNLAEKNISVDMIRCLMFDISSTMMKAAMESNLDHPEIYQENLVAIRELMNGSTVASMRERMTQFLQKICGYVEERKKSNKKIRLKESVLNFVSENYRDQALNIGTISANFNVHPSYLSRYFKEQVGDNLTEYINKYRVDKSKTLLLQDDILIKDISDLVGFYSISTFIRVFKKYEGVTPSAYREGKKY</sequence>
<protein>
    <submittedName>
        <fullName evidence="6">AraC-like DNA-binding protein</fullName>
    </submittedName>
</protein>
<comment type="caution">
    <text evidence="6">The sequence shown here is derived from an EMBL/GenBank/DDBJ whole genome shotgun (WGS) entry which is preliminary data.</text>
</comment>
<dbReference type="Proteomes" id="UP001267290">
    <property type="component" value="Unassembled WGS sequence"/>
</dbReference>
<dbReference type="PROSITE" id="PS00041">
    <property type="entry name" value="HTH_ARAC_FAMILY_1"/>
    <property type="match status" value="1"/>
</dbReference>
<keyword evidence="4" id="KW-0472">Membrane</keyword>
<evidence type="ECO:0000313" key="6">
    <source>
        <dbReference type="EMBL" id="MDR6549187.1"/>
    </source>
</evidence>
<evidence type="ECO:0000256" key="3">
    <source>
        <dbReference type="ARBA" id="ARBA00023163"/>
    </source>
</evidence>
<dbReference type="RefSeq" id="WP_310222961.1">
    <property type="nucleotide sequence ID" value="NZ_JAVDSB010000001.1"/>
</dbReference>
<keyword evidence="4" id="KW-0812">Transmembrane</keyword>
<evidence type="ECO:0000256" key="2">
    <source>
        <dbReference type="ARBA" id="ARBA00023125"/>
    </source>
</evidence>
<dbReference type="SMART" id="SM00342">
    <property type="entry name" value="HTH_ARAC"/>
    <property type="match status" value="1"/>
</dbReference>
<keyword evidence="4" id="KW-1133">Transmembrane helix</keyword>
<dbReference type="EMBL" id="JAVDSB010000001">
    <property type="protein sequence ID" value="MDR6549187.1"/>
    <property type="molecule type" value="Genomic_DNA"/>
</dbReference>
<evidence type="ECO:0000259" key="5">
    <source>
        <dbReference type="PROSITE" id="PS01124"/>
    </source>
</evidence>
<keyword evidence="1" id="KW-0805">Transcription regulation</keyword>
<keyword evidence="2" id="KW-0238">DNA-binding</keyword>
<dbReference type="InterPro" id="IPR020449">
    <property type="entry name" value="Tscrpt_reg_AraC-type_HTH"/>
</dbReference>
<proteinExistence type="predicted"/>
<dbReference type="Pfam" id="PF12833">
    <property type="entry name" value="HTH_18"/>
    <property type="match status" value="1"/>
</dbReference>
<evidence type="ECO:0000256" key="4">
    <source>
        <dbReference type="SAM" id="Phobius"/>
    </source>
</evidence>
<evidence type="ECO:0000256" key="1">
    <source>
        <dbReference type="ARBA" id="ARBA00023015"/>
    </source>
</evidence>
<dbReference type="SUPFAM" id="SSF46689">
    <property type="entry name" value="Homeodomain-like"/>
    <property type="match status" value="1"/>
</dbReference>
<keyword evidence="7" id="KW-1185">Reference proteome</keyword>
<dbReference type="InterPro" id="IPR018060">
    <property type="entry name" value="HTH_AraC"/>
</dbReference>
<dbReference type="PROSITE" id="PS01124">
    <property type="entry name" value="HTH_ARAC_FAMILY_2"/>
    <property type="match status" value="1"/>
</dbReference>
<name>A0ABU1NQM4_9BACL</name>
<dbReference type="InterPro" id="IPR009057">
    <property type="entry name" value="Homeodomain-like_sf"/>
</dbReference>
<reference evidence="6 7" key="1">
    <citation type="submission" date="2023-07" db="EMBL/GenBank/DDBJ databases">
        <title>Sorghum-associated microbial communities from plants grown in Nebraska, USA.</title>
        <authorList>
            <person name="Schachtman D."/>
        </authorList>
    </citation>
    <scope>NUCLEOTIDE SEQUENCE [LARGE SCALE GENOMIC DNA]</scope>
    <source>
        <strain evidence="6 7">CC258</strain>
    </source>
</reference>
<dbReference type="Gene3D" id="3.30.450.20">
    <property type="entry name" value="PAS domain"/>
    <property type="match status" value="1"/>
</dbReference>
<feature type="transmembrane region" description="Helical" evidence="4">
    <location>
        <begin position="16"/>
        <end position="36"/>
    </location>
</feature>
<feature type="domain" description="HTH araC/xylS-type" evidence="5">
    <location>
        <begin position="676"/>
        <end position="775"/>
    </location>
</feature>
<dbReference type="InterPro" id="IPR018062">
    <property type="entry name" value="HTH_AraC-typ_CS"/>
</dbReference>